<dbReference type="InterPro" id="IPR022603">
    <property type="entry name" value="DUF3152"/>
</dbReference>
<evidence type="ECO:0000259" key="3">
    <source>
        <dbReference type="Pfam" id="PF11350"/>
    </source>
</evidence>
<dbReference type="OrthoDB" id="9779865at2"/>
<feature type="compositionally biased region" description="Polar residues" evidence="1">
    <location>
        <begin position="327"/>
        <end position="343"/>
    </location>
</feature>
<dbReference type="RefSeq" id="WP_148417769.1">
    <property type="nucleotide sequence ID" value="NZ_CP009312.1"/>
</dbReference>
<dbReference type="Pfam" id="PF11350">
    <property type="entry name" value="DUF3152"/>
    <property type="match status" value="1"/>
</dbReference>
<evidence type="ECO:0000313" key="4">
    <source>
        <dbReference type="EMBL" id="VHO01344.1"/>
    </source>
</evidence>
<sequence length="353" mass="36664">MAPQHPSPHSTRSTSAASEQAKRSGAWLVGGMLLALLAVVIIIVGIVQAVQSTHTTTGHQSATVEQSDGHSAARPSDPALAAIVAAAALPAGGPYTERGTGEFVTDPLHVAPSMEPSAVTTPGQGAPNSVADAIAAATLGAVTIPYTIDIEGGINTSQIGGRDTFAWWVHSALGDPRGWVSGGHRSFHQFDTAGLAALQKEPTGVGADLRKTALHFTLATPLTTRKLCGYSLPVETSCWSSQTRRVVINMARFIRGAATFPHDLSGYRYYVINHELGHGLGFGHEVCGAANGVAPVMMQQTLTLRNADIVALEPSLSSAPGFSASSTCQPNSWPNPENVTASTLPELPVSETP</sequence>
<protein>
    <recommendedName>
        <fullName evidence="3">DUF3152 domain-containing protein</fullName>
    </recommendedName>
</protein>
<feature type="region of interest" description="Disordered" evidence="1">
    <location>
        <begin position="319"/>
        <end position="353"/>
    </location>
</feature>
<proteinExistence type="predicted"/>
<accession>A0A5E3ZYG8</accession>
<evidence type="ECO:0000256" key="2">
    <source>
        <dbReference type="SAM" id="Phobius"/>
    </source>
</evidence>
<feature type="domain" description="DUF3152" evidence="3">
    <location>
        <begin position="118"/>
        <end position="336"/>
    </location>
</feature>
<dbReference type="Proteomes" id="UP000324288">
    <property type="component" value="Chromosome"/>
</dbReference>
<organism evidence="4 5">
    <name type="scientific">Lawsonella clevelandensis</name>
    <dbReference type="NCBI Taxonomy" id="1528099"/>
    <lineage>
        <taxon>Bacteria</taxon>
        <taxon>Bacillati</taxon>
        <taxon>Actinomycetota</taxon>
        <taxon>Actinomycetes</taxon>
        <taxon>Mycobacteriales</taxon>
        <taxon>Lawsonellaceae</taxon>
        <taxon>Lawsonella</taxon>
    </lineage>
</organism>
<dbReference type="SUPFAM" id="SSF55486">
    <property type="entry name" value="Metalloproteases ('zincins'), catalytic domain"/>
    <property type="match status" value="1"/>
</dbReference>
<reference evidence="4 5" key="1">
    <citation type="submission" date="2019-04" db="EMBL/GenBank/DDBJ databases">
        <authorList>
            <person name="Seth-Smith MB H."/>
            <person name="Seth-Smith H."/>
        </authorList>
    </citation>
    <scope>NUCLEOTIDE SEQUENCE [LARGE SCALE GENOMIC DNA]</scope>
    <source>
        <strain evidence="4">USB-603019</strain>
    </source>
</reference>
<evidence type="ECO:0000313" key="5">
    <source>
        <dbReference type="Proteomes" id="UP000324288"/>
    </source>
</evidence>
<dbReference type="GeneID" id="84895209"/>
<dbReference type="AlphaFoldDB" id="A0A5E3ZYG8"/>
<dbReference type="EMBL" id="LR584267">
    <property type="protein sequence ID" value="VHO01344.1"/>
    <property type="molecule type" value="Genomic_DNA"/>
</dbReference>
<gene>
    <name evidence="4" type="ORF">LC603019_01306</name>
</gene>
<keyword evidence="2" id="KW-1133">Transmembrane helix</keyword>
<evidence type="ECO:0000256" key="1">
    <source>
        <dbReference type="SAM" id="MobiDB-lite"/>
    </source>
</evidence>
<feature type="transmembrane region" description="Helical" evidence="2">
    <location>
        <begin position="26"/>
        <end position="47"/>
    </location>
</feature>
<name>A0A5E3ZYG8_9ACTN</name>
<keyword evidence="2" id="KW-0472">Membrane</keyword>
<keyword evidence="2" id="KW-0812">Transmembrane</keyword>
<keyword evidence="5" id="KW-1185">Reference proteome</keyword>